<protein>
    <recommendedName>
        <fullName evidence="1">Aldehyde dehydrogenase domain-containing protein</fullName>
    </recommendedName>
</protein>
<name>A0AAR5Q3I9_DENPD</name>
<organism evidence="2 3">
    <name type="scientific">Dendroctonus ponderosae</name>
    <name type="common">Mountain pine beetle</name>
    <dbReference type="NCBI Taxonomy" id="77166"/>
    <lineage>
        <taxon>Eukaryota</taxon>
        <taxon>Metazoa</taxon>
        <taxon>Ecdysozoa</taxon>
        <taxon>Arthropoda</taxon>
        <taxon>Hexapoda</taxon>
        <taxon>Insecta</taxon>
        <taxon>Pterygota</taxon>
        <taxon>Neoptera</taxon>
        <taxon>Endopterygota</taxon>
        <taxon>Coleoptera</taxon>
        <taxon>Polyphaga</taxon>
        <taxon>Cucujiformia</taxon>
        <taxon>Curculionidae</taxon>
        <taxon>Scolytinae</taxon>
        <taxon>Dendroctonus</taxon>
    </lineage>
</organism>
<dbReference type="Proteomes" id="UP000019118">
    <property type="component" value="Unassembled WGS sequence"/>
</dbReference>
<dbReference type="InterPro" id="IPR016161">
    <property type="entry name" value="Ald_DH/histidinol_DH"/>
</dbReference>
<proteinExistence type="predicted"/>
<feature type="domain" description="Aldehyde dehydrogenase" evidence="1">
    <location>
        <begin position="125"/>
        <end position="432"/>
    </location>
</feature>
<evidence type="ECO:0000259" key="1">
    <source>
        <dbReference type="Pfam" id="PF00171"/>
    </source>
</evidence>
<dbReference type="PANTHER" id="PTHR11699">
    <property type="entry name" value="ALDEHYDE DEHYDROGENASE-RELATED"/>
    <property type="match status" value="1"/>
</dbReference>
<accession>A0AAR5Q3I9</accession>
<dbReference type="InterPro" id="IPR016163">
    <property type="entry name" value="Ald_DH_C"/>
</dbReference>
<evidence type="ECO:0000313" key="3">
    <source>
        <dbReference type="Proteomes" id="UP000019118"/>
    </source>
</evidence>
<dbReference type="SUPFAM" id="SSF53720">
    <property type="entry name" value="ALDH-like"/>
    <property type="match status" value="2"/>
</dbReference>
<dbReference type="GO" id="GO:0016620">
    <property type="term" value="F:oxidoreductase activity, acting on the aldehyde or oxo group of donors, NAD or NADP as acceptor"/>
    <property type="evidence" value="ECO:0007669"/>
    <property type="project" value="InterPro"/>
</dbReference>
<dbReference type="Pfam" id="PF00171">
    <property type="entry name" value="Aldedh"/>
    <property type="match status" value="1"/>
</dbReference>
<dbReference type="AlphaFoldDB" id="A0AAR5Q3I9"/>
<sequence length="665" mass="73835">METKIEKVKEIFKSMSYGENVEDTSLAQTWLESIDIVDKSSDIDNLIKGVKGKLYTPTKTNFLRLAQELEKNVELICQIEIVCRGILAKDTRQAVQVLTQYVYYYASLLDINAKDVVVGVFEDDHPLWILGLFLVPALCSGHTVVLHVGTKFAAIVAFIAQLAVKAGIPKEALLLIPSNDGELQHYLSQKEVSVVALFVDVMEEKYRGINSSHKKILIFSGQKTSMLVFDNADLDSAVENAIKATWDYRGMLPWSIDSVIIQENVFEVFTEKMKNRLKSFRIGDGDDKLADFSYPNNPTAVAALKATEMGIEVFRPENTSPNNFCALTLIIGSRISTNHVLTPSEKNSTLTLLPFRSVDEAVNLANNSRQGMGISVWSENVGLVNEVARKLKVSNVWINGHGLFSPDVPLTPIKDSGVGYFGGRQGQNEYNSLNVADSSVPVELPNSFKTVDSIKNAISSGKNASAAWSKYSNLDKVKQFLVLADYLETNKKKLIKKVPEKWLASFKANLDVVLTESHEPGNATVGGYGVTTLKSPKGTIVIEMRNPIDSHNIKLLLASLYEGNATIVLNETSETQDFYSELSKKLPAGILTVLSYSIEAVRTASKHKELNVYFSQQNIVFGALPLSESKRFALVRNDLDWEQAFNYVRTFKNVWVNIGQSSQYK</sequence>
<dbReference type="Gene3D" id="3.40.605.10">
    <property type="entry name" value="Aldehyde Dehydrogenase, Chain A, domain 1"/>
    <property type="match status" value="1"/>
</dbReference>
<dbReference type="InterPro" id="IPR015590">
    <property type="entry name" value="Aldehyde_DH_dom"/>
</dbReference>
<keyword evidence="3" id="KW-1185">Reference proteome</keyword>
<dbReference type="InterPro" id="IPR016162">
    <property type="entry name" value="Ald_DH_N"/>
</dbReference>
<dbReference type="Gene3D" id="3.40.309.10">
    <property type="entry name" value="Aldehyde Dehydrogenase, Chain A, domain 2"/>
    <property type="match status" value="1"/>
</dbReference>
<reference evidence="2" key="2">
    <citation type="submission" date="2024-08" db="UniProtKB">
        <authorList>
            <consortium name="EnsemblMetazoa"/>
        </authorList>
    </citation>
    <scope>IDENTIFICATION</scope>
</reference>
<dbReference type="EnsemblMetazoa" id="XM_019912226.1">
    <property type="protein sequence ID" value="XP_019767785.1"/>
    <property type="gene ID" value="LOC109542820"/>
</dbReference>
<reference evidence="3" key="1">
    <citation type="journal article" date="2013" name="Genome Biol.">
        <title>Draft genome of the mountain pine beetle, Dendroctonus ponderosae Hopkins, a major forest pest.</title>
        <authorList>
            <person name="Keeling C.I."/>
            <person name="Yuen M.M."/>
            <person name="Liao N.Y."/>
            <person name="Docking T.R."/>
            <person name="Chan S.K."/>
            <person name="Taylor G.A."/>
            <person name="Palmquist D.L."/>
            <person name="Jackman S.D."/>
            <person name="Nguyen A."/>
            <person name="Li M."/>
            <person name="Henderson H."/>
            <person name="Janes J.K."/>
            <person name="Zhao Y."/>
            <person name="Pandoh P."/>
            <person name="Moore R."/>
            <person name="Sperling F.A."/>
            <person name="Huber D.P."/>
            <person name="Birol I."/>
            <person name="Jones S.J."/>
            <person name="Bohlmann J."/>
        </authorList>
    </citation>
    <scope>NUCLEOTIDE SEQUENCE</scope>
</reference>
<evidence type="ECO:0000313" key="2">
    <source>
        <dbReference type="EnsemblMetazoa" id="XP_019767785.1"/>
    </source>
</evidence>